<keyword evidence="2" id="KW-1185">Reference proteome</keyword>
<dbReference type="RefSeq" id="WP_071176563.1">
    <property type="nucleotide sequence ID" value="NZ_CP017831.1"/>
</dbReference>
<evidence type="ECO:0000313" key="2">
    <source>
        <dbReference type="Proteomes" id="UP000179284"/>
    </source>
</evidence>
<gene>
    <name evidence="1" type="ORF">bhn_I1874</name>
</gene>
<dbReference type="SUPFAM" id="SSF140453">
    <property type="entry name" value="EsxAB dimer-like"/>
    <property type="match status" value="1"/>
</dbReference>
<dbReference type="InterPro" id="IPR036689">
    <property type="entry name" value="ESAT-6-like_sf"/>
</dbReference>
<dbReference type="KEGG" id="bhu:bhn_I1874"/>
<reference evidence="2" key="1">
    <citation type="submission" date="2016-10" db="EMBL/GenBank/DDBJ databases">
        <title>The complete genome sequence of the rumen bacterium Butyrivibrio hungatei MB2003.</title>
        <authorList>
            <person name="Palevich N."/>
            <person name="Kelly W.J."/>
            <person name="Leahy S.C."/>
            <person name="Altermann E."/>
            <person name="Rakonjac J."/>
            <person name="Attwood G.T."/>
        </authorList>
    </citation>
    <scope>NUCLEOTIDE SEQUENCE [LARGE SCALE GENOMIC DNA]</scope>
    <source>
        <strain evidence="2">MB2003</strain>
    </source>
</reference>
<proteinExistence type="predicted"/>
<organism evidence="1 2">
    <name type="scientific">Butyrivibrio hungatei</name>
    <dbReference type="NCBI Taxonomy" id="185008"/>
    <lineage>
        <taxon>Bacteria</taxon>
        <taxon>Bacillati</taxon>
        <taxon>Bacillota</taxon>
        <taxon>Clostridia</taxon>
        <taxon>Lachnospirales</taxon>
        <taxon>Lachnospiraceae</taxon>
        <taxon>Butyrivibrio</taxon>
    </lineage>
</organism>
<protein>
    <submittedName>
        <fullName evidence="1">WXG100 family type VII secretion target</fullName>
    </submittedName>
</protein>
<dbReference type="Proteomes" id="UP000179284">
    <property type="component" value="Chromosome I"/>
</dbReference>
<dbReference type="AlphaFoldDB" id="A0A1D9P2S2"/>
<accession>A0A1D9P2S2</accession>
<evidence type="ECO:0000313" key="1">
    <source>
        <dbReference type="EMBL" id="AOZ96907.1"/>
    </source>
</evidence>
<name>A0A1D9P2S2_9FIRM</name>
<dbReference type="EMBL" id="CP017831">
    <property type="protein sequence ID" value="AOZ96907.1"/>
    <property type="molecule type" value="Genomic_DNA"/>
</dbReference>
<sequence>MAYGYNDSELMASITEFEGTASNFMSLVTQIGDTTSQAVGVWEADSYVDFRANLDNYADNASALSNCVNAVRNWTESVKGGFDGVDDLEKEKWQVNGGY</sequence>